<dbReference type="GO" id="GO:0006508">
    <property type="term" value="P:proteolysis"/>
    <property type="evidence" value="ECO:0007669"/>
    <property type="project" value="UniProtKB-KW"/>
</dbReference>
<evidence type="ECO:0000256" key="5">
    <source>
        <dbReference type="SAM" id="SignalP"/>
    </source>
</evidence>
<evidence type="ECO:0000313" key="8">
    <source>
        <dbReference type="Proteomes" id="UP001050691"/>
    </source>
</evidence>
<evidence type="ECO:0000256" key="2">
    <source>
        <dbReference type="ARBA" id="ARBA00022750"/>
    </source>
</evidence>
<accession>A0AAV5AQB9</accession>
<gene>
    <name evidence="7" type="ORF">Clacol_010291</name>
</gene>
<dbReference type="Proteomes" id="UP001050691">
    <property type="component" value="Unassembled WGS sequence"/>
</dbReference>
<dbReference type="Gene3D" id="2.40.70.10">
    <property type="entry name" value="Acid Proteases"/>
    <property type="match status" value="2"/>
</dbReference>
<dbReference type="PANTHER" id="PTHR47966:SF74">
    <property type="entry name" value="AGR407CP"/>
    <property type="match status" value="1"/>
</dbReference>
<comment type="caution">
    <text evidence="7">The sequence shown here is derived from an EMBL/GenBank/DDBJ whole genome shotgun (WGS) entry which is preliminary data.</text>
</comment>
<keyword evidence="4" id="KW-0378">Hydrolase</keyword>
<feature type="signal peptide" evidence="5">
    <location>
        <begin position="1"/>
        <end position="15"/>
    </location>
</feature>
<sequence>MRASSVALLLPSVLGFVVPIQKRGTPVSLPITARYGASKLSNIAEVDLARVRSMIENAKEGASGLNSREPVPLKNAAVSYTISAGVGFPPTIYNLVVDTGSSNTWVGASPNKPYVRTSTSVDTGNSVQVLYGSGFFTSDFDTLNLTQTLIFTQSIGAASSSGGFENLDGVLGIGPTGLTTGTVNNTDTIPTIVDTLYNQGLINNDLIGVYFKPVIENDTSTGNGKLDLGDIDKDKMIQSVTFVPITSTPPSNTFWGVNLSIRQDYLDSQLLPPAAGIVDTGTTLVLLTSDAFQKYQQATGSVFDSSTGLLRVTRDQFLKLPSLFIKFGDEALEFTTDAQAWPTQLNTAIGGTSDNIYLIVGDLGTSSDEGFEFILGQTFLYKYSPNR</sequence>
<dbReference type="GO" id="GO:0004190">
    <property type="term" value="F:aspartic-type endopeptidase activity"/>
    <property type="evidence" value="ECO:0007669"/>
    <property type="project" value="UniProtKB-KW"/>
</dbReference>
<evidence type="ECO:0000256" key="3">
    <source>
        <dbReference type="PIRSR" id="PIRSR601461-1"/>
    </source>
</evidence>
<dbReference type="EMBL" id="BPWL01000012">
    <property type="protein sequence ID" value="GJJ16012.1"/>
    <property type="molecule type" value="Genomic_DNA"/>
</dbReference>
<dbReference type="InterPro" id="IPR001969">
    <property type="entry name" value="Aspartic_peptidase_AS"/>
</dbReference>
<feature type="domain" description="Peptidase A1" evidence="6">
    <location>
        <begin position="80"/>
        <end position="387"/>
    </location>
</feature>
<dbReference type="AlphaFoldDB" id="A0AAV5AQB9"/>
<dbReference type="InterPro" id="IPR033121">
    <property type="entry name" value="PEPTIDASE_A1"/>
</dbReference>
<keyword evidence="8" id="KW-1185">Reference proteome</keyword>
<dbReference type="PROSITE" id="PS00141">
    <property type="entry name" value="ASP_PROTEASE"/>
    <property type="match status" value="2"/>
</dbReference>
<dbReference type="InterPro" id="IPR034164">
    <property type="entry name" value="Pepsin-like_dom"/>
</dbReference>
<evidence type="ECO:0000256" key="4">
    <source>
        <dbReference type="RuleBase" id="RU000454"/>
    </source>
</evidence>
<keyword evidence="4" id="KW-0645">Protease</keyword>
<evidence type="ECO:0000313" key="7">
    <source>
        <dbReference type="EMBL" id="GJJ16012.1"/>
    </source>
</evidence>
<organism evidence="7 8">
    <name type="scientific">Clathrus columnatus</name>
    <dbReference type="NCBI Taxonomy" id="1419009"/>
    <lineage>
        <taxon>Eukaryota</taxon>
        <taxon>Fungi</taxon>
        <taxon>Dikarya</taxon>
        <taxon>Basidiomycota</taxon>
        <taxon>Agaricomycotina</taxon>
        <taxon>Agaricomycetes</taxon>
        <taxon>Phallomycetidae</taxon>
        <taxon>Phallales</taxon>
        <taxon>Clathraceae</taxon>
        <taxon>Clathrus</taxon>
    </lineage>
</organism>
<dbReference type="InterPro" id="IPR021109">
    <property type="entry name" value="Peptidase_aspartic_dom_sf"/>
</dbReference>
<dbReference type="PROSITE" id="PS51767">
    <property type="entry name" value="PEPTIDASE_A1"/>
    <property type="match status" value="1"/>
</dbReference>
<dbReference type="PANTHER" id="PTHR47966">
    <property type="entry name" value="BETA-SITE APP-CLEAVING ENZYME, ISOFORM A-RELATED"/>
    <property type="match status" value="1"/>
</dbReference>
<dbReference type="SUPFAM" id="SSF50630">
    <property type="entry name" value="Acid proteases"/>
    <property type="match status" value="1"/>
</dbReference>
<comment type="similarity">
    <text evidence="1 4">Belongs to the peptidase A1 family.</text>
</comment>
<reference evidence="7" key="1">
    <citation type="submission" date="2021-10" db="EMBL/GenBank/DDBJ databases">
        <title>De novo Genome Assembly of Clathrus columnatus (Basidiomycota, Fungi) Using Illumina and Nanopore Sequence Data.</title>
        <authorList>
            <person name="Ogiso-Tanaka E."/>
            <person name="Itagaki H."/>
            <person name="Hosoya T."/>
            <person name="Hosaka K."/>
        </authorList>
    </citation>
    <scope>NUCLEOTIDE SEQUENCE</scope>
    <source>
        <strain evidence="7">MO-923</strain>
    </source>
</reference>
<dbReference type="Pfam" id="PF00026">
    <property type="entry name" value="Asp"/>
    <property type="match status" value="1"/>
</dbReference>
<keyword evidence="2 4" id="KW-0064">Aspartyl protease</keyword>
<evidence type="ECO:0000256" key="1">
    <source>
        <dbReference type="ARBA" id="ARBA00007447"/>
    </source>
</evidence>
<protein>
    <recommendedName>
        <fullName evidence="6">Peptidase A1 domain-containing protein</fullName>
    </recommendedName>
</protein>
<keyword evidence="5" id="KW-0732">Signal</keyword>
<dbReference type="CDD" id="cd05471">
    <property type="entry name" value="pepsin_like"/>
    <property type="match status" value="1"/>
</dbReference>
<name>A0AAV5AQB9_9AGAM</name>
<dbReference type="PRINTS" id="PR00792">
    <property type="entry name" value="PEPSIN"/>
</dbReference>
<feature type="chain" id="PRO_5043472891" description="Peptidase A1 domain-containing protein" evidence="5">
    <location>
        <begin position="16"/>
        <end position="387"/>
    </location>
</feature>
<proteinExistence type="inferred from homology"/>
<evidence type="ECO:0000259" key="6">
    <source>
        <dbReference type="PROSITE" id="PS51767"/>
    </source>
</evidence>
<feature type="active site" evidence="3">
    <location>
        <position position="279"/>
    </location>
</feature>
<feature type="active site" evidence="3">
    <location>
        <position position="98"/>
    </location>
</feature>
<dbReference type="InterPro" id="IPR001461">
    <property type="entry name" value="Aspartic_peptidase_A1"/>
</dbReference>